<reference evidence="1" key="2">
    <citation type="journal article" date="2013" name="Mar. Genomics">
        <title>Expression of sulfatases in Rhodopirellula baltica and the diversity of sulfatases in the genus Rhodopirellula.</title>
        <authorList>
            <person name="Wegner C.E."/>
            <person name="Richter-Heitmann T."/>
            <person name="Klindworth A."/>
            <person name="Klockow C."/>
            <person name="Richter M."/>
            <person name="Achstetter T."/>
            <person name="Glockner F.O."/>
            <person name="Harder J."/>
        </authorList>
    </citation>
    <scope>NUCLEOTIDE SEQUENCE [LARGE SCALE GENOMIC DNA]</scope>
    <source>
        <strain evidence="1">6C</strain>
    </source>
</reference>
<evidence type="ECO:0000313" key="1">
    <source>
        <dbReference type="EMBL" id="EMB13467.1"/>
    </source>
</evidence>
<name>M2ALB4_9BACT</name>
<accession>M2ALB4</accession>
<dbReference type="AlphaFoldDB" id="M2ALB4"/>
<evidence type="ECO:0000313" key="2">
    <source>
        <dbReference type="Proteomes" id="UP000011529"/>
    </source>
</evidence>
<comment type="caution">
    <text evidence="1">The sequence shown here is derived from an EMBL/GenBank/DDBJ whole genome shotgun (WGS) entry which is preliminary data.</text>
</comment>
<dbReference type="EMBL" id="ANMO01000259">
    <property type="protein sequence ID" value="EMB13467.1"/>
    <property type="molecule type" value="Genomic_DNA"/>
</dbReference>
<gene>
    <name evidence="1" type="ORF">RE6C_05825</name>
</gene>
<proteinExistence type="predicted"/>
<dbReference type="PATRIC" id="fig|1263867.3.peg.6243"/>
<sequence length="190" mass="22296">MLHVYGQANFMVKKRSLRETVQNKIATGTRTYEKRRGLDGTEGQIIGRQLKTGEVRRIDYQRRELPWEEYRLIFQAARDLLLSRGYEKNSPDLEAQNLFAEMIPDSAELRQERKTTLKQLKSRDEKTRFLAAKHLDKLARHRHQDECVVRHPDIVAALIDALDKESRRKNSSVRLQEMLIQGLGRVQSVW</sequence>
<organism evidence="1 2">
    <name type="scientific">Rhodopirellula europaea 6C</name>
    <dbReference type="NCBI Taxonomy" id="1263867"/>
    <lineage>
        <taxon>Bacteria</taxon>
        <taxon>Pseudomonadati</taxon>
        <taxon>Planctomycetota</taxon>
        <taxon>Planctomycetia</taxon>
        <taxon>Pirellulales</taxon>
        <taxon>Pirellulaceae</taxon>
        <taxon>Rhodopirellula</taxon>
    </lineage>
</organism>
<dbReference type="Proteomes" id="UP000011529">
    <property type="component" value="Unassembled WGS sequence"/>
</dbReference>
<keyword evidence="2" id="KW-1185">Reference proteome</keyword>
<protein>
    <submittedName>
        <fullName evidence="1">Uncharacterized protein</fullName>
    </submittedName>
</protein>
<reference evidence="1" key="1">
    <citation type="submission" date="2012-11" db="EMBL/GenBank/DDBJ databases">
        <title>Permanent draft genomes of Rhodopirellula europaea strain SH398 and 6C.</title>
        <authorList>
            <person name="Richter M."/>
            <person name="Richter-Heitmann T."/>
            <person name="Frank C."/>
            <person name="Harder J."/>
            <person name="Glockner F.O."/>
        </authorList>
    </citation>
    <scope>NUCLEOTIDE SEQUENCE</scope>
    <source>
        <strain evidence="1">6C</strain>
    </source>
</reference>